<proteinExistence type="predicted"/>
<dbReference type="InterPro" id="IPR001375">
    <property type="entry name" value="Peptidase_S9_cat"/>
</dbReference>
<evidence type="ECO:0000256" key="2">
    <source>
        <dbReference type="SAM" id="MobiDB-lite"/>
    </source>
</evidence>
<feature type="region of interest" description="Disordered" evidence="2">
    <location>
        <begin position="1"/>
        <end position="25"/>
    </location>
</feature>
<dbReference type="Proteomes" id="UP000216409">
    <property type="component" value="Unassembled WGS sequence"/>
</dbReference>
<dbReference type="PANTHER" id="PTHR42776">
    <property type="entry name" value="SERINE PEPTIDASE S9 FAMILY MEMBER"/>
    <property type="match status" value="1"/>
</dbReference>
<dbReference type="Pfam" id="PF26549">
    <property type="entry name" value="Tricorn_N"/>
    <property type="match status" value="1"/>
</dbReference>
<keyword evidence="1" id="KW-0378">Hydrolase</keyword>
<evidence type="ECO:0000259" key="3">
    <source>
        <dbReference type="Pfam" id="PF00326"/>
    </source>
</evidence>
<reference evidence="4 5" key="1">
    <citation type="journal article" date="2014" name="Front. Microbiol.">
        <title>Population and genomic analysis of the genus Halorubrum.</title>
        <authorList>
            <person name="Fullmer M.S."/>
            <person name="Soucy S.M."/>
            <person name="Swithers K.S."/>
            <person name="Makkay A.M."/>
            <person name="Wheeler R."/>
            <person name="Ventosa A."/>
            <person name="Gogarten J.P."/>
            <person name="Papke R.T."/>
        </authorList>
    </citation>
    <scope>NUCLEOTIDE SEQUENCE [LARGE SCALE GENOMIC DNA]</scope>
    <source>
        <strain evidence="4 5">LD3</strain>
    </source>
</reference>
<dbReference type="Pfam" id="PF00326">
    <property type="entry name" value="Peptidase_S9"/>
    <property type="match status" value="1"/>
</dbReference>
<dbReference type="GO" id="GO:0004252">
    <property type="term" value="F:serine-type endopeptidase activity"/>
    <property type="evidence" value="ECO:0007669"/>
    <property type="project" value="TreeGrafter"/>
</dbReference>
<dbReference type="Gene3D" id="3.40.50.1820">
    <property type="entry name" value="alpha/beta hydrolase"/>
    <property type="match status" value="1"/>
</dbReference>
<gene>
    <name evidence="4" type="ORF">DJ83_00080</name>
</gene>
<protein>
    <submittedName>
        <fullName evidence="4">Peptidase S9 family protein</fullName>
    </submittedName>
</protein>
<sequence>MEPITAADYHDIAVPSDPRISPGGDRVAFVRRQPNDDDSYETTVYLVDAAGEGEPRRLTLAEGADAEPRWSPSGDRIAFTSTRGAADDRQQLWVLPLDGGEARRVTDVVGGVSSIAWSPDGERIAFVQSVTADDRETDRDLAVPDDYEPEDHPDPRVIDRTVYRAAERHFDGRRPGVYVVDADATVGGVTDPDPAESGAVDRVTDREADFAAPSWGDADTLYYTEAVGDDPDDSVEIAIHAHDLDAGEAERVHTTTGWGVDLAATADGRVAFTHAEPKQVSMQPTDLRVLDVESGSVTDLTDGVDRGLGRGTTPQWGPADGTLYFATPDEGQTALWRVPADGSETPERLLRPGTVSGATVGGDADAGPESVTVAFAASEWDHPGDAFAYDAAADETTRLTDLNADYLDERAVGEPEELRFESDGVEIQGWLLTPPVEAGDAESADADGQYPLVVEIHGGPHAMWSTAGTMWHEFQTLAARGYAVFWSNPRGSTGYGEAFTQAIERDWGAITLRDVMAGVETVADRPQIDDSNAFVTGGSFGGFMTAWAVGQTDYFRAAVSQRGVYDLTGFYGSTDAAYKLVEGDFDTVPSAEPEWLWEQSPTGHADAVDTPTLLIHSEDDTRTPICTAELYHRLLRKNGVDTRFVRYPREGHELSRSGEPAHVVDRIERIARWFDGYSEHHDAERALDRPEDDGLSAGEEPEDSAESET</sequence>
<dbReference type="SUPFAM" id="SSF53474">
    <property type="entry name" value="alpha/beta-Hydrolases"/>
    <property type="match status" value="1"/>
</dbReference>
<dbReference type="RefSeq" id="WP_094579517.1">
    <property type="nucleotide sequence ID" value="NZ_NHOW01000002.1"/>
</dbReference>
<feature type="compositionally biased region" description="Acidic residues" evidence="2">
    <location>
        <begin position="690"/>
        <end position="709"/>
    </location>
</feature>
<dbReference type="EMBL" id="NHOW01000002">
    <property type="protein sequence ID" value="OYR64656.1"/>
    <property type="molecule type" value="Genomic_DNA"/>
</dbReference>
<feature type="region of interest" description="Disordered" evidence="2">
    <location>
        <begin position="341"/>
        <end position="366"/>
    </location>
</feature>
<feature type="domain" description="Peptidase S9 prolyl oligopeptidase catalytic" evidence="3">
    <location>
        <begin position="472"/>
        <end position="678"/>
    </location>
</feature>
<organism evidence="4 5">
    <name type="scientific">Halorubrum ezzemoulense</name>
    <name type="common">Halorubrum chaoviator</name>
    <dbReference type="NCBI Taxonomy" id="337243"/>
    <lineage>
        <taxon>Archaea</taxon>
        <taxon>Methanobacteriati</taxon>
        <taxon>Methanobacteriota</taxon>
        <taxon>Stenosarchaea group</taxon>
        <taxon>Halobacteria</taxon>
        <taxon>Halobacteriales</taxon>
        <taxon>Haloferacaceae</taxon>
        <taxon>Halorubrum</taxon>
    </lineage>
</organism>
<dbReference type="GO" id="GO:0006508">
    <property type="term" value="P:proteolysis"/>
    <property type="evidence" value="ECO:0007669"/>
    <property type="project" value="InterPro"/>
</dbReference>
<name>A0A256J7X1_HALEZ</name>
<dbReference type="AlphaFoldDB" id="A0A256J7X1"/>
<dbReference type="SUPFAM" id="SSF82171">
    <property type="entry name" value="DPP6 N-terminal domain-like"/>
    <property type="match status" value="1"/>
</dbReference>
<dbReference type="Gene3D" id="2.120.10.30">
    <property type="entry name" value="TolB, C-terminal domain"/>
    <property type="match status" value="2"/>
</dbReference>
<dbReference type="InterPro" id="IPR029058">
    <property type="entry name" value="AB_hydrolase_fold"/>
</dbReference>
<evidence type="ECO:0000256" key="1">
    <source>
        <dbReference type="ARBA" id="ARBA00022801"/>
    </source>
</evidence>
<evidence type="ECO:0000313" key="4">
    <source>
        <dbReference type="EMBL" id="OYR64656.1"/>
    </source>
</evidence>
<feature type="region of interest" description="Disordered" evidence="2">
    <location>
        <begin position="134"/>
        <end position="155"/>
    </location>
</feature>
<dbReference type="PANTHER" id="PTHR42776:SF4">
    <property type="entry name" value="ACYLAMINO-ACID-RELEASING ENZYME"/>
    <property type="match status" value="1"/>
</dbReference>
<comment type="caution">
    <text evidence="4">The sequence shown here is derived from an EMBL/GenBank/DDBJ whole genome shotgun (WGS) entry which is preliminary data.</text>
</comment>
<feature type="region of interest" description="Disordered" evidence="2">
    <location>
        <begin position="301"/>
        <end position="321"/>
    </location>
</feature>
<dbReference type="InterPro" id="IPR011042">
    <property type="entry name" value="6-blade_b-propeller_TolB-like"/>
</dbReference>
<accession>A0A256J7X1</accession>
<feature type="region of interest" description="Disordered" evidence="2">
    <location>
        <begin position="683"/>
        <end position="709"/>
    </location>
</feature>
<evidence type="ECO:0000313" key="5">
    <source>
        <dbReference type="Proteomes" id="UP000216409"/>
    </source>
</evidence>